<dbReference type="Gene3D" id="1.10.167.10">
    <property type="entry name" value="Regulator of G-protein Signalling 4, domain 2"/>
    <property type="match status" value="1"/>
</dbReference>
<dbReference type="EMBL" id="GG738847">
    <property type="protein sequence ID" value="EFC49569.1"/>
    <property type="molecule type" value="Genomic_DNA"/>
</dbReference>
<evidence type="ECO:0000313" key="3">
    <source>
        <dbReference type="EMBL" id="EFC49569.1"/>
    </source>
</evidence>
<feature type="compositionally biased region" description="Low complexity" evidence="1">
    <location>
        <begin position="151"/>
        <end position="166"/>
    </location>
</feature>
<dbReference type="InterPro" id="IPR044926">
    <property type="entry name" value="RGS_subdomain_2"/>
</dbReference>
<dbReference type="SUPFAM" id="SSF55961">
    <property type="entry name" value="Bet v1-like"/>
    <property type="match status" value="1"/>
</dbReference>
<organism evidence="4">
    <name type="scientific">Naegleria gruberi</name>
    <name type="common">Amoeba</name>
    <dbReference type="NCBI Taxonomy" id="5762"/>
    <lineage>
        <taxon>Eukaryota</taxon>
        <taxon>Discoba</taxon>
        <taxon>Heterolobosea</taxon>
        <taxon>Tetramitia</taxon>
        <taxon>Eutetramitia</taxon>
        <taxon>Vahlkampfiidae</taxon>
        <taxon>Naegleria</taxon>
    </lineage>
</organism>
<dbReference type="VEuPathDB" id="AmoebaDB:NAEGRDRAFT_45771"/>
<accession>D2V0T3</accession>
<dbReference type="KEGG" id="ngr:NAEGRDRAFT_45771"/>
<dbReference type="Gene3D" id="3.30.530.20">
    <property type="match status" value="1"/>
</dbReference>
<keyword evidence="4" id="KW-1185">Reference proteome</keyword>
<dbReference type="SUPFAM" id="SSF48097">
    <property type="entry name" value="Regulator of G-protein signaling, RGS"/>
    <property type="match status" value="1"/>
</dbReference>
<protein>
    <submittedName>
        <fullName evidence="3">Predicted protein</fullName>
    </submittedName>
</protein>
<evidence type="ECO:0000313" key="4">
    <source>
        <dbReference type="Proteomes" id="UP000006671"/>
    </source>
</evidence>
<dbReference type="GeneID" id="8855453"/>
<dbReference type="Proteomes" id="UP000006671">
    <property type="component" value="Unassembled WGS sequence"/>
</dbReference>
<dbReference type="AlphaFoldDB" id="D2V0T3"/>
<gene>
    <name evidence="3" type="ORF">NAEGRDRAFT_45771</name>
</gene>
<feature type="domain" description="RGS" evidence="2">
    <location>
        <begin position="12"/>
        <end position="48"/>
    </location>
</feature>
<sequence length="512" mass="59125">MSDFHARNYQIVFEEAIKCAQFRIVFQSFLERHHNQESILFINKVIEYTEEYKKVVGLPFEYETFSLMLRGNNHQADIRISSASSNRRNTLKLSRRSLQNLHDKMNSIVETFLRNDGESELNIGPLQKSSIELWQQTSQKLSREEQDDACSEGSSGSSSSNSSSLSYSKPSLESLIEEFHPGYLLGSISLLILVDLSLGHFIKFSRSEELLHFLNKMGMSYTRKIGIDISKGYKVDLRFKPNDLKTPVITDEHIYFGLTLAQDTPDWKIVHEKKNLTVSTSRTSYVFNSKQMKGFKLCKLSIDLPYSLEDVWGMWTHQKNHLYFEPMFCNNLNYLNYIEPNESFHGTTCPYAVKIMTTAFDTKIPLLKKRYVETVTTCVKDSAIDLYMFVLHTADLPSGVATMPSNSLAIEGLCYYIMMRVNEKTTRFLNIMYSDFQLPLQNMTIGQVFKQRGKTMLNGLNSILHKLTDGRKNPVDTLENEDTAEAQRCVDDNMKSFPDRSWYMEWKGLQKK</sequence>
<dbReference type="PROSITE" id="PS50132">
    <property type="entry name" value="RGS"/>
    <property type="match status" value="1"/>
</dbReference>
<evidence type="ECO:0000256" key="1">
    <source>
        <dbReference type="SAM" id="MobiDB-lite"/>
    </source>
</evidence>
<evidence type="ECO:0000259" key="2">
    <source>
        <dbReference type="PROSITE" id="PS50132"/>
    </source>
</evidence>
<dbReference type="InterPro" id="IPR016137">
    <property type="entry name" value="RGS"/>
</dbReference>
<dbReference type="InterPro" id="IPR023393">
    <property type="entry name" value="START-like_dom_sf"/>
</dbReference>
<name>D2V0T3_NAEGR</name>
<reference evidence="3 4" key="1">
    <citation type="journal article" date="2010" name="Cell">
        <title>The genome of Naegleria gruberi illuminates early eukaryotic versatility.</title>
        <authorList>
            <person name="Fritz-Laylin L.K."/>
            <person name="Prochnik S.E."/>
            <person name="Ginger M.L."/>
            <person name="Dacks J.B."/>
            <person name="Carpenter M.L."/>
            <person name="Field M.C."/>
            <person name="Kuo A."/>
            <person name="Paredez A."/>
            <person name="Chapman J."/>
            <person name="Pham J."/>
            <person name="Shu S."/>
            <person name="Neupane R."/>
            <person name="Cipriano M."/>
            <person name="Mancuso J."/>
            <person name="Tu H."/>
            <person name="Salamov A."/>
            <person name="Lindquist E."/>
            <person name="Shapiro H."/>
            <person name="Lucas S."/>
            <person name="Grigoriev I.V."/>
            <person name="Cande W.Z."/>
            <person name="Fulton C."/>
            <person name="Rokhsar D.S."/>
            <person name="Dawson S.C."/>
        </authorList>
    </citation>
    <scope>NUCLEOTIDE SEQUENCE [LARGE SCALE GENOMIC DNA]</scope>
    <source>
        <strain evidence="3 4">NEG-M</strain>
    </source>
</reference>
<dbReference type="RefSeq" id="XP_002682313.1">
    <property type="nucleotide sequence ID" value="XM_002682267.1"/>
</dbReference>
<feature type="region of interest" description="Disordered" evidence="1">
    <location>
        <begin position="142"/>
        <end position="166"/>
    </location>
</feature>
<dbReference type="InterPro" id="IPR036305">
    <property type="entry name" value="RGS_sf"/>
</dbReference>
<proteinExistence type="predicted"/>
<dbReference type="InParanoid" id="D2V0T3"/>